<dbReference type="Pfam" id="PF10604">
    <property type="entry name" value="Polyketide_cyc2"/>
    <property type="match status" value="1"/>
</dbReference>
<accession>A0A1H7JS44</accession>
<dbReference type="InterPro" id="IPR019587">
    <property type="entry name" value="Polyketide_cyclase/dehydratase"/>
</dbReference>
<reference evidence="2" key="1">
    <citation type="submission" date="2016-10" db="EMBL/GenBank/DDBJ databases">
        <authorList>
            <person name="Varghese N."/>
            <person name="Submissions S."/>
        </authorList>
    </citation>
    <scope>NUCLEOTIDE SEQUENCE [LARGE SCALE GENOMIC DNA]</scope>
    <source>
        <strain evidence="2">DSM 44675</strain>
    </source>
</reference>
<evidence type="ECO:0000313" key="2">
    <source>
        <dbReference type="Proteomes" id="UP000198677"/>
    </source>
</evidence>
<dbReference type="OrthoDB" id="4560923at2"/>
<evidence type="ECO:0000313" key="1">
    <source>
        <dbReference type="EMBL" id="SEK77501.1"/>
    </source>
</evidence>
<organism evidence="1 2">
    <name type="scientific">Rhodococcus maanshanensis</name>
    <dbReference type="NCBI Taxonomy" id="183556"/>
    <lineage>
        <taxon>Bacteria</taxon>
        <taxon>Bacillati</taxon>
        <taxon>Actinomycetota</taxon>
        <taxon>Actinomycetes</taxon>
        <taxon>Mycobacteriales</taxon>
        <taxon>Nocardiaceae</taxon>
        <taxon>Rhodococcus</taxon>
    </lineage>
</organism>
<dbReference type="SUPFAM" id="SSF55961">
    <property type="entry name" value="Bet v1-like"/>
    <property type="match status" value="1"/>
</dbReference>
<gene>
    <name evidence="1" type="ORF">SAMN05444583_103283</name>
</gene>
<dbReference type="CDD" id="cd07812">
    <property type="entry name" value="SRPBCC"/>
    <property type="match status" value="1"/>
</dbReference>
<dbReference type="InterPro" id="IPR023393">
    <property type="entry name" value="START-like_dom_sf"/>
</dbReference>
<dbReference type="AlphaFoldDB" id="A0A1H7JS44"/>
<proteinExistence type="predicted"/>
<keyword evidence="2" id="KW-1185">Reference proteome</keyword>
<dbReference type="EMBL" id="FOAW01000003">
    <property type="protein sequence ID" value="SEK77501.1"/>
    <property type="molecule type" value="Genomic_DNA"/>
</dbReference>
<dbReference type="Proteomes" id="UP000198677">
    <property type="component" value="Unassembled WGS sequence"/>
</dbReference>
<protein>
    <submittedName>
        <fullName evidence="1">Polyketide cyclase / dehydrase and lipid transport</fullName>
    </submittedName>
</protein>
<name>A0A1H7JS44_9NOCA</name>
<sequence>MGTIHITAVAKAPVHAGFAYVDDYKNVPAWMFGVTRFEPVGEQTHGLGATFDATMQLGPKSLNSRVTITEWEQDRLITLASVDGISNTSTWRFAPAGDDSTEMTVDFEYSLPGGLAGKVLAKIVEPIVGTAIKHTESTLRRRVEELASTDATG</sequence>
<dbReference type="RefSeq" id="WP_072750979.1">
    <property type="nucleotide sequence ID" value="NZ_FOAW01000003.1"/>
</dbReference>
<dbReference type="Gene3D" id="3.30.530.20">
    <property type="match status" value="1"/>
</dbReference>